<feature type="compositionally biased region" description="Basic and acidic residues" evidence="11">
    <location>
        <begin position="146"/>
        <end position="161"/>
    </location>
</feature>
<reference evidence="13" key="1">
    <citation type="submission" date="2022-07" db="EMBL/GenBank/DDBJ databases">
        <title>Phylogenomic reconstructions and comparative analyses of Kickxellomycotina fungi.</title>
        <authorList>
            <person name="Reynolds N.K."/>
            <person name="Stajich J.E."/>
            <person name="Barry K."/>
            <person name="Grigoriev I.V."/>
            <person name="Crous P."/>
            <person name="Smith M.E."/>
        </authorList>
    </citation>
    <scope>NUCLEOTIDE SEQUENCE</scope>
    <source>
        <strain evidence="13">NBRC 105413</strain>
    </source>
</reference>
<dbReference type="EMBL" id="JANBOH010000121">
    <property type="protein sequence ID" value="KAJ1645155.1"/>
    <property type="molecule type" value="Genomic_DNA"/>
</dbReference>
<dbReference type="PROSITE" id="PS50102">
    <property type="entry name" value="RRM"/>
    <property type="match status" value="2"/>
</dbReference>
<dbReference type="SMART" id="SM00360">
    <property type="entry name" value="RRM"/>
    <property type="match status" value="2"/>
</dbReference>
<dbReference type="CDD" id="cd12247">
    <property type="entry name" value="RRM2_U1A_like"/>
    <property type="match status" value="1"/>
</dbReference>
<dbReference type="AlphaFoldDB" id="A0A9W7XLH4"/>
<gene>
    <name evidence="13" type="primary">SNRPB2</name>
    <name evidence="13" type="ORF">LPJ64_003222</name>
</gene>
<comment type="caution">
    <text evidence="13">The sequence shown here is derived from an EMBL/GenBank/DDBJ whole genome shotgun (WGS) entry which is preliminary data.</text>
</comment>
<feature type="region of interest" description="Disordered" evidence="11">
    <location>
        <begin position="103"/>
        <end position="221"/>
    </location>
</feature>
<evidence type="ECO:0000259" key="12">
    <source>
        <dbReference type="PROSITE" id="PS50102"/>
    </source>
</evidence>
<dbReference type="PANTHER" id="PTHR48039">
    <property type="entry name" value="RNA-BINDING MOTIF PROTEIN 14B"/>
    <property type="match status" value="1"/>
</dbReference>
<evidence type="ECO:0000256" key="10">
    <source>
        <dbReference type="PROSITE-ProRule" id="PRU00176"/>
    </source>
</evidence>
<dbReference type="InterPro" id="IPR000504">
    <property type="entry name" value="RRM_dom"/>
</dbReference>
<name>A0A9W7XLH4_9FUNG</name>
<evidence type="ECO:0000256" key="5">
    <source>
        <dbReference type="ARBA" id="ARBA00022737"/>
    </source>
</evidence>
<evidence type="ECO:0000256" key="1">
    <source>
        <dbReference type="ARBA" id="ARBA00004123"/>
    </source>
</evidence>
<keyword evidence="9 13" id="KW-0687">Ribonucleoprotein</keyword>
<keyword evidence="3" id="KW-0507">mRNA processing</keyword>
<evidence type="ECO:0000256" key="7">
    <source>
        <dbReference type="ARBA" id="ARBA00023187"/>
    </source>
</evidence>
<keyword evidence="8" id="KW-0539">Nucleus</keyword>
<organism evidence="13 14">
    <name type="scientific">Coemansia asiatica</name>
    <dbReference type="NCBI Taxonomy" id="1052880"/>
    <lineage>
        <taxon>Eukaryota</taxon>
        <taxon>Fungi</taxon>
        <taxon>Fungi incertae sedis</taxon>
        <taxon>Zoopagomycota</taxon>
        <taxon>Kickxellomycotina</taxon>
        <taxon>Kickxellomycetes</taxon>
        <taxon>Kickxellales</taxon>
        <taxon>Kickxellaceae</taxon>
        <taxon>Coemansia</taxon>
    </lineage>
</organism>
<sequence>MASIPPNQTVYLRNLNDKIQKDVLKRALYGLCISYGRILDIVTLKTMKMRGQAFVVFDDITSATAAMRQLNGKHIFGKPISAEYALSKSEVVAKEDGTYRFGEQRKHMSAKERKKLLGVGSSTAGSKRRPSESDADVDMQSSSKRVATDHESDAQTDKNSSDDNDIDNDDNDNDNDNESDSGNDGKHMAIESDSDDSDSSGEIGPLPPKPQEEAEDVPEQTQPSLTLFVSNLPKNVSAKTLTGLFQQYNGFREVRQIPGKKDIAFVDYDTIEAATAARDVLDGFRISKNFAMKVDFSK</sequence>
<evidence type="ECO:0000256" key="9">
    <source>
        <dbReference type="ARBA" id="ARBA00023274"/>
    </source>
</evidence>
<dbReference type="GO" id="GO:0008380">
    <property type="term" value="P:RNA splicing"/>
    <property type="evidence" value="ECO:0007669"/>
    <property type="project" value="UniProtKB-KW"/>
</dbReference>
<comment type="subcellular location">
    <subcellularLocation>
        <location evidence="1">Nucleus</location>
    </subcellularLocation>
</comment>
<dbReference type="Gene3D" id="3.30.70.330">
    <property type="match status" value="2"/>
</dbReference>
<feature type="domain" description="RRM" evidence="12">
    <location>
        <begin position="225"/>
        <end position="298"/>
    </location>
</feature>
<keyword evidence="5" id="KW-0677">Repeat</keyword>
<evidence type="ECO:0000313" key="14">
    <source>
        <dbReference type="Proteomes" id="UP001145021"/>
    </source>
</evidence>
<dbReference type="PANTHER" id="PTHR48039:SF5">
    <property type="entry name" value="RNA-BINDING PROTEIN 28"/>
    <property type="match status" value="1"/>
</dbReference>
<keyword evidence="6 10" id="KW-0694">RNA-binding</keyword>
<dbReference type="GO" id="GO:0003729">
    <property type="term" value="F:mRNA binding"/>
    <property type="evidence" value="ECO:0007669"/>
    <property type="project" value="TreeGrafter"/>
</dbReference>
<evidence type="ECO:0000313" key="13">
    <source>
        <dbReference type="EMBL" id="KAJ1645155.1"/>
    </source>
</evidence>
<evidence type="ECO:0000256" key="3">
    <source>
        <dbReference type="ARBA" id="ARBA00022664"/>
    </source>
</evidence>
<feature type="compositionally biased region" description="Acidic residues" evidence="11">
    <location>
        <begin position="162"/>
        <end position="181"/>
    </location>
</feature>
<dbReference type="GO" id="GO:0005681">
    <property type="term" value="C:spliceosomal complex"/>
    <property type="evidence" value="ECO:0007669"/>
    <property type="project" value="UniProtKB-KW"/>
</dbReference>
<evidence type="ECO:0000256" key="8">
    <source>
        <dbReference type="ARBA" id="ARBA00023242"/>
    </source>
</evidence>
<keyword evidence="14" id="KW-1185">Reference proteome</keyword>
<keyword evidence="7" id="KW-0508">mRNA splicing</keyword>
<accession>A0A9W7XLH4</accession>
<dbReference type="InterPro" id="IPR012677">
    <property type="entry name" value="Nucleotide-bd_a/b_plait_sf"/>
</dbReference>
<evidence type="ECO:0000256" key="6">
    <source>
        <dbReference type="ARBA" id="ARBA00022884"/>
    </source>
</evidence>
<dbReference type="CDD" id="cd12246">
    <property type="entry name" value="RRM1_U1A_like"/>
    <property type="match status" value="1"/>
</dbReference>
<evidence type="ECO:0000256" key="4">
    <source>
        <dbReference type="ARBA" id="ARBA00022728"/>
    </source>
</evidence>
<dbReference type="Proteomes" id="UP001145021">
    <property type="component" value="Unassembled WGS sequence"/>
</dbReference>
<dbReference type="InterPro" id="IPR051945">
    <property type="entry name" value="RRM_MRD1_RNA_proc_ribogen"/>
</dbReference>
<dbReference type="GO" id="GO:0006397">
    <property type="term" value="P:mRNA processing"/>
    <property type="evidence" value="ECO:0007669"/>
    <property type="project" value="UniProtKB-KW"/>
</dbReference>
<dbReference type="Pfam" id="PF00076">
    <property type="entry name" value="RRM_1"/>
    <property type="match status" value="2"/>
</dbReference>
<dbReference type="InterPro" id="IPR035979">
    <property type="entry name" value="RBD_domain_sf"/>
</dbReference>
<proteinExistence type="inferred from homology"/>
<keyword evidence="4" id="KW-0747">Spliceosome</keyword>
<dbReference type="FunFam" id="3.30.70.330:FF:000029">
    <property type="entry name" value="U2 small nuclear ribonucleoprotein B"/>
    <property type="match status" value="1"/>
</dbReference>
<dbReference type="SUPFAM" id="SSF54928">
    <property type="entry name" value="RNA-binding domain, RBD"/>
    <property type="match status" value="1"/>
</dbReference>
<comment type="similarity">
    <text evidence="2">Belongs to the RRM U1 A/B'' family.</text>
</comment>
<evidence type="ECO:0000256" key="11">
    <source>
        <dbReference type="SAM" id="MobiDB-lite"/>
    </source>
</evidence>
<dbReference type="FunFam" id="3.30.70.330:FF:000039">
    <property type="entry name" value="U1 small nuclear ribonucleoprotein A"/>
    <property type="match status" value="1"/>
</dbReference>
<evidence type="ECO:0000256" key="2">
    <source>
        <dbReference type="ARBA" id="ARBA00007243"/>
    </source>
</evidence>
<dbReference type="GO" id="GO:0030532">
    <property type="term" value="C:small nuclear ribonucleoprotein complex"/>
    <property type="evidence" value="ECO:0007669"/>
    <property type="project" value="UniProtKB-ARBA"/>
</dbReference>
<feature type="domain" description="RRM" evidence="12">
    <location>
        <begin position="8"/>
        <end position="87"/>
    </location>
</feature>
<protein>
    <submittedName>
        <fullName evidence="13">U2 small nuclear ribonucleoprotein B</fullName>
    </submittedName>
</protein>